<dbReference type="Pfam" id="PF13635">
    <property type="entry name" value="DUF4143"/>
    <property type="match status" value="1"/>
</dbReference>
<dbReference type="CDD" id="cd00009">
    <property type="entry name" value="AAA"/>
    <property type="match status" value="1"/>
</dbReference>
<dbReference type="KEGG" id="dax:FDQ92_00675"/>
<name>A0A4V1ER93_9BACT</name>
<keyword evidence="1" id="KW-0238">DNA-binding</keyword>
<dbReference type="InterPro" id="IPR041682">
    <property type="entry name" value="AAA_14"/>
</dbReference>
<dbReference type="InterPro" id="IPR003593">
    <property type="entry name" value="AAA+_ATPase"/>
</dbReference>
<feature type="domain" description="AAA+ ATPase" evidence="2">
    <location>
        <begin position="17"/>
        <end position="139"/>
    </location>
</feature>
<evidence type="ECO:0000313" key="4">
    <source>
        <dbReference type="Proteomes" id="UP000298602"/>
    </source>
</evidence>
<dbReference type="EMBL" id="CP040098">
    <property type="protein sequence ID" value="QCQ20841.1"/>
    <property type="molecule type" value="Genomic_DNA"/>
</dbReference>
<dbReference type="InterPro" id="IPR027417">
    <property type="entry name" value="P-loop_NTPase"/>
</dbReference>
<dbReference type="SUPFAM" id="SSF52540">
    <property type="entry name" value="P-loop containing nucleoside triphosphate hydrolases"/>
    <property type="match status" value="1"/>
</dbReference>
<dbReference type="InterPro" id="IPR036388">
    <property type="entry name" value="WH-like_DNA-bd_sf"/>
</dbReference>
<dbReference type="OrthoDB" id="9783412at2"/>
<protein>
    <submittedName>
        <fullName evidence="3">ATP-binding protein</fullName>
    </submittedName>
</protein>
<dbReference type="Gene3D" id="1.10.10.10">
    <property type="entry name" value="Winged helix-like DNA-binding domain superfamily/Winged helix DNA-binding domain"/>
    <property type="match status" value="1"/>
</dbReference>
<dbReference type="PANTHER" id="PTHR43566:SF1">
    <property type="entry name" value="AAA+ ATPASE DOMAIN-CONTAINING PROTEIN"/>
    <property type="match status" value="1"/>
</dbReference>
<dbReference type="SMART" id="SM00382">
    <property type="entry name" value="AAA"/>
    <property type="match status" value="1"/>
</dbReference>
<dbReference type="SUPFAM" id="SSF46785">
    <property type="entry name" value="Winged helix' DNA-binding domain"/>
    <property type="match status" value="1"/>
</dbReference>
<dbReference type="RefSeq" id="WP_137422811.1">
    <property type="nucleotide sequence ID" value="NZ_CP040098.1"/>
</dbReference>
<evidence type="ECO:0000313" key="3">
    <source>
        <dbReference type="EMBL" id="QCQ20841.1"/>
    </source>
</evidence>
<keyword evidence="4" id="KW-1185">Reference proteome</keyword>
<dbReference type="Gene3D" id="3.40.50.300">
    <property type="entry name" value="P-loop containing nucleotide triphosphate hydrolases"/>
    <property type="match status" value="1"/>
</dbReference>
<evidence type="ECO:0000259" key="2">
    <source>
        <dbReference type="SMART" id="SM00382"/>
    </source>
</evidence>
<keyword evidence="3" id="KW-0067">ATP-binding</keyword>
<organism evidence="3 4">
    <name type="scientific">Desulfoglaeba alkanexedens ALDC</name>
    <dbReference type="NCBI Taxonomy" id="980445"/>
    <lineage>
        <taxon>Bacteria</taxon>
        <taxon>Pseudomonadati</taxon>
        <taxon>Thermodesulfobacteriota</taxon>
        <taxon>Syntrophobacteria</taxon>
        <taxon>Syntrophobacterales</taxon>
        <taxon>Syntrophobacteraceae</taxon>
        <taxon>Desulfoglaeba</taxon>
    </lineage>
</organism>
<proteinExistence type="predicted"/>
<sequence>MYIPQRQLANLKEAVTPGKVVVIYGPRRVGKTTLLKKYLESIPEEVLFVNGDDIVIREYLESQSTEKLRDFVGNHAILIVDEAQYINQVGRNLKIIVDTIPSLRIIATGSSSFDLAKDIGEPLTGRKRVLKLLPLAQMEIAHMEKPHQTKANLDARLIYGSYPEVILLRGNTERQSYLRELVSSYLFKDILQLEGIRHADKLQRLVQLLAFQIGNEVSLAELGKQLGMSKNTVERYLDLLEKVFIIFRRSGFSRNLRKEIVKNQRYYFYDNGVRNALINNFNPLEIRDDTGALWENYVIVERLKKQEYLGQSANAYFWRTYDKKEIDLVEERHGTLSGFEIKWKRRTLHAPKDWVNAYPNATFEVIHRDNYLQFIQ</sequence>
<dbReference type="InterPro" id="IPR036390">
    <property type="entry name" value="WH_DNA-bd_sf"/>
</dbReference>
<dbReference type="GO" id="GO:0005524">
    <property type="term" value="F:ATP binding"/>
    <property type="evidence" value="ECO:0007669"/>
    <property type="project" value="UniProtKB-KW"/>
</dbReference>
<dbReference type="AlphaFoldDB" id="A0A4V1ER93"/>
<dbReference type="Proteomes" id="UP000298602">
    <property type="component" value="Chromosome"/>
</dbReference>
<keyword evidence="3" id="KW-0547">Nucleotide-binding</keyword>
<evidence type="ECO:0000256" key="1">
    <source>
        <dbReference type="ARBA" id="ARBA00023125"/>
    </source>
</evidence>
<reference evidence="3 4" key="1">
    <citation type="submission" date="2019-05" db="EMBL/GenBank/DDBJ databases">
        <title>The Complete Genome Sequence of the n-alkane-degrading Desulfoglaeba alkanexedens ALDC reveals multiple alkylsuccinate synthase gene clusters.</title>
        <authorList>
            <person name="Callaghan A.V."/>
            <person name="Davidova I.A."/>
            <person name="Duncan K.E."/>
            <person name="Morris B."/>
            <person name="McInerney M.J."/>
        </authorList>
    </citation>
    <scope>NUCLEOTIDE SEQUENCE [LARGE SCALE GENOMIC DNA]</scope>
    <source>
        <strain evidence="3 4">ALDC</strain>
    </source>
</reference>
<reference evidence="3 4" key="2">
    <citation type="submission" date="2019-05" db="EMBL/GenBank/DDBJ databases">
        <authorList>
            <person name="Suflita J.M."/>
            <person name="Marks C.R."/>
        </authorList>
    </citation>
    <scope>NUCLEOTIDE SEQUENCE [LARGE SCALE GENOMIC DNA]</scope>
    <source>
        <strain evidence="3 4">ALDC</strain>
    </source>
</reference>
<accession>A0A4V1ER93</accession>
<dbReference type="InterPro" id="IPR025420">
    <property type="entry name" value="DUF4143"/>
</dbReference>
<gene>
    <name evidence="3" type="ORF">FDQ92_00675</name>
</gene>
<dbReference type="GO" id="GO:0003677">
    <property type="term" value="F:DNA binding"/>
    <property type="evidence" value="ECO:0007669"/>
    <property type="project" value="UniProtKB-KW"/>
</dbReference>
<dbReference type="Pfam" id="PF13173">
    <property type="entry name" value="AAA_14"/>
    <property type="match status" value="1"/>
</dbReference>
<dbReference type="PANTHER" id="PTHR43566">
    <property type="entry name" value="CONSERVED PROTEIN"/>
    <property type="match status" value="1"/>
</dbReference>